<feature type="transmembrane region" description="Helical" evidence="6">
    <location>
        <begin position="271"/>
        <end position="292"/>
    </location>
</feature>
<keyword evidence="3 6" id="KW-0812">Transmembrane</keyword>
<feature type="transmembrane region" description="Helical" evidence="6">
    <location>
        <begin position="122"/>
        <end position="141"/>
    </location>
</feature>
<dbReference type="GO" id="GO:0016020">
    <property type="term" value="C:membrane"/>
    <property type="evidence" value="ECO:0007669"/>
    <property type="project" value="UniProtKB-SubCell"/>
</dbReference>
<feature type="transmembrane region" description="Helical" evidence="6">
    <location>
        <begin position="91"/>
        <end position="110"/>
    </location>
</feature>
<keyword evidence="7" id="KW-1185">Reference proteome</keyword>
<keyword evidence="4 6" id="KW-1133">Transmembrane helix</keyword>
<dbReference type="Proteomes" id="UP000046393">
    <property type="component" value="Unplaced"/>
</dbReference>
<sequence length="328" mass="36380">MNETLIGFTLNIIACFAFGFMFLPLRKVDCKDSFFVQWVYSIAVLLVGFAVNFIRGFPPFIPLAMLGGALSAIGSMAAVPLMKNIGLSVGMMLWGDAQVITGWAIARFGLLGTKPQPVYNNMMNVAGVLIIIISGIMFGFVKHEIQKEELLLKDPVTKMKQNNCNEKFETVEFKQEAVAFVSNKNVSELSESSPQCSCLKLLYVGMAIVIGVFHGFNMTPITYIIENYNGASTDVLDYVFAHYCAVTISTTIIFIIYCICKKNRPFVSSELVLPSFTYGFLWSGGMVLFFIANRLLSQTVSYPITMRLPSTITLIGDLLLFRTVKVSK</sequence>
<proteinExistence type="inferred from homology"/>
<feature type="transmembrane region" description="Helical" evidence="6">
    <location>
        <begin position="35"/>
        <end position="54"/>
    </location>
</feature>
<feature type="transmembrane region" description="Helical" evidence="6">
    <location>
        <begin position="201"/>
        <end position="225"/>
    </location>
</feature>
<evidence type="ECO:0000256" key="1">
    <source>
        <dbReference type="ARBA" id="ARBA00004141"/>
    </source>
</evidence>
<feature type="transmembrane region" description="Helical" evidence="6">
    <location>
        <begin position="6"/>
        <end position="23"/>
    </location>
</feature>
<dbReference type="InterPro" id="IPR012435">
    <property type="entry name" value="TMEM144"/>
</dbReference>
<evidence type="ECO:0000313" key="7">
    <source>
        <dbReference type="Proteomes" id="UP000046393"/>
    </source>
</evidence>
<feature type="transmembrane region" description="Helical" evidence="6">
    <location>
        <begin position="240"/>
        <end position="259"/>
    </location>
</feature>
<comment type="subcellular location">
    <subcellularLocation>
        <location evidence="1">Membrane</location>
        <topology evidence="1">Multi-pass membrane protein</topology>
    </subcellularLocation>
</comment>
<dbReference type="WBParaSite" id="SMUV_0000627001-mRNA-1">
    <property type="protein sequence ID" value="SMUV_0000627001-mRNA-1"/>
    <property type="gene ID" value="SMUV_0000627001"/>
</dbReference>
<name>A0A0N5ANS3_9BILA</name>
<accession>A0A0N5ANS3</accession>
<comment type="similarity">
    <text evidence="2">Belongs to the TMEM144 family.</text>
</comment>
<keyword evidence="5 6" id="KW-0472">Membrane</keyword>
<evidence type="ECO:0000256" key="6">
    <source>
        <dbReference type="SAM" id="Phobius"/>
    </source>
</evidence>
<evidence type="ECO:0000256" key="2">
    <source>
        <dbReference type="ARBA" id="ARBA00005731"/>
    </source>
</evidence>
<protein>
    <submittedName>
        <fullName evidence="8">Transmembrane protein 144</fullName>
    </submittedName>
</protein>
<reference evidence="8" key="1">
    <citation type="submission" date="2017-02" db="UniProtKB">
        <authorList>
            <consortium name="WormBaseParasite"/>
        </authorList>
    </citation>
    <scope>IDENTIFICATION</scope>
</reference>
<evidence type="ECO:0000313" key="8">
    <source>
        <dbReference type="WBParaSite" id="SMUV_0000627001-mRNA-1"/>
    </source>
</evidence>
<evidence type="ECO:0000256" key="4">
    <source>
        <dbReference type="ARBA" id="ARBA00022989"/>
    </source>
</evidence>
<organism evidence="7 8">
    <name type="scientific">Syphacia muris</name>
    <dbReference type="NCBI Taxonomy" id="451379"/>
    <lineage>
        <taxon>Eukaryota</taxon>
        <taxon>Metazoa</taxon>
        <taxon>Ecdysozoa</taxon>
        <taxon>Nematoda</taxon>
        <taxon>Chromadorea</taxon>
        <taxon>Rhabditida</taxon>
        <taxon>Spirurina</taxon>
        <taxon>Oxyuridomorpha</taxon>
        <taxon>Oxyuroidea</taxon>
        <taxon>Oxyuridae</taxon>
        <taxon>Syphacia</taxon>
    </lineage>
</organism>
<dbReference type="PANTHER" id="PTHR16119:SF18">
    <property type="entry name" value="TRANSMEMBRANE PROTEIN 144 HOMOLOG"/>
    <property type="match status" value="1"/>
</dbReference>
<evidence type="ECO:0000256" key="5">
    <source>
        <dbReference type="ARBA" id="ARBA00023136"/>
    </source>
</evidence>
<feature type="transmembrane region" description="Helical" evidence="6">
    <location>
        <begin position="60"/>
        <end position="79"/>
    </location>
</feature>
<dbReference type="PANTHER" id="PTHR16119">
    <property type="entry name" value="TRANSMEMBRANE PROTEIN 144"/>
    <property type="match status" value="1"/>
</dbReference>
<dbReference type="AlphaFoldDB" id="A0A0N5ANS3"/>
<dbReference type="STRING" id="451379.A0A0N5ANS3"/>
<dbReference type="InterPro" id="IPR010651">
    <property type="entry name" value="Sugar_transport"/>
</dbReference>
<evidence type="ECO:0000256" key="3">
    <source>
        <dbReference type="ARBA" id="ARBA00022692"/>
    </source>
</evidence>
<dbReference type="GO" id="GO:0015144">
    <property type="term" value="F:carbohydrate transmembrane transporter activity"/>
    <property type="evidence" value="ECO:0007669"/>
    <property type="project" value="InterPro"/>
</dbReference>
<dbReference type="Pfam" id="PF07857">
    <property type="entry name" value="TMEM144"/>
    <property type="match status" value="1"/>
</dbReference>